<evidence type="ECO:0000256" key="2">
    <source>
        <dbReference type="SAM" id="SignalP"/>
    </source>
</evidence>
<proteinExistence type="predicted"/>
<dbReference type="STRING" id="230819.A0A5C3KEP8"/>
<dbReference type="AlphaFoldDB" id="A0A5C3KEP8"/>
<dbReference type="CDD" id="cd22191">
    <property type="entry name" value="DPBB_RlpA_EXP_N-like"/>
    <property type="match status" value="1"/>
</dbReference>
<protein>
    <recommendedName>
        <fullName evidence="5">RlpA-like protein double-psi beta-barrel domain-containing protein</fullName>
    </recommendedName>
</protein>
<accession>A0A5C3KEP8</accession>
<organism evidence="3 4">
    <name type="scientific">Coprinopsis marcescibilis</name>
    <name type="common">Agaric fungus</name>
    <name type="synonym">Psathyrella marcescibilis</name>
    <dbReference type="NCBI Taxonomy" id="230819"/>
    <lineage>
        <taxon>Eukaryota</taxon>
        <taxon>Fungi</taxon>
        <taxon>Dikarya</taxon>
        <taxon>Basidiomycota</taxon>
        <taxon>Agaricomycotina</taxon>
        <taxon>Agaricomycetes</taxon>
        <taxon>Agaricomycetidae</taxon>
        <taxon>Agaricales</taxon>
        <taxon>Agaricineae</taxon>
        <taxon>Psathyrellaceae</taxon>
        <taxon>Coprinopsis</taxon>
    </lineage>
</organism>
<dbReference type="SUPFAM" id="SSF50685">
    <property type="entry name" value="Barwin-like endoglucanases"/>
    <property type="match status" value="1"/>
</dbReference>
<dbReference type="OrthoDB" id="406505at2759"/>
<sequence>MPRFFTQLLALALAAGMTGEALSMPVEGTVTELAKRQIRTGRLSWQDFETGNAGACGRFIRNSEFAVAISPALFSQSQCGKIIQITANGRTAQGVVLDSCPTCTDPNNIDLTPGFFQAFANLQAGVIQGSWQFV</sequence>
<dbReference type="Gene3D" id="2.40.40.10">
    <property type="entry name" value="RlpA-like domain"/>
    <property type="match status" value="1"/>
</dbReference>
<dbReference type="EMBL" id="ML210416">
    <property type="protein sequence ID" value="TFK18267.1"/>
    <property type="molecule type" value="Genomic_DNA"/>
</dbReference>
<dbReference type="Proteomes" id="UP000307440">
    <property type="component" value="Unassembled WGS sequence"/>
</dbReference>
<feature type="signal peptide" evidence="2">
    <location>
        <begin position="1"/>
        <end position="23"/>
    </location>
</feature>
<keyword evidence="4" id="KW-1185">Reference proteome</keyword>
<evidence type="ECO:0000313" key="4">
    <source>
        <dbReference type="Proteomes" id="UP000307440"/>
    </source>
</evidence>
<keyword evidence="1 2" id="KW-0732">Signal</keyword>
<feature type="chain" id="PRO_5022872696" description="RlpA-like protein double-psi beta-barrel domain-containing protein" evidence="2">
    <location>
        <begin position="24"/>
        <end position="134"/>
    </location>
</feature>
<evidence type="ECO:0000313" key="3">
    <source>
        <dbReference type="EMBL" id="TFK18267.1"/>
    </source>
</evidence>
<dbReference type="PANTHER" id="PTHR31836:SF28">
    <property type="entry name" value="SRCR DOMAIN-CONTAINING PROTEIN-RELATED"/>
    <property type="match status" value="1"/>
</dbReference>
<gene>
    <name evidence="3" type="ORF">FA15DRAFT_267859</name>
</gene>
<evidence type="ECO:0008006" key="5">
    <source>
        <dbReference type="Google" id="ProtNLM"/>
    </source>
</evidence>
<reference evidence="3 4" key="1">
    <citation type="journal article" date="2019" name="Nat. Ecol. Evol.">
        <title>Megaphylogeny resolves global patterns of mushroom evolution.</title>
        <authorList>
            <person name="Varga T."/>
            <person name="Krizsan K."/>
            <person name="Foldi C."/>
            <person name="Dima B."/>
            <person name="Sanchez-Garcia M."/>
            <person name="Sanchez-Ramirez S."/>
            <person name="Szollosi G.J."/>
            <person name="Szarkandi J.G."/>
            <person name="Papp V."/>
            <person name="Albert L."/>
            <person name="Andreopoulos W."/>
            <person name="Angelini C."/>
            <person name="Antonin V."/>
            <person name="Barry K.W."/>
            <person name="Bougher N.L."/>
            <person name="Buchanan P."/>
            <person name="Buyck B."/>
            <person name="Bense V."/>
            <person name="Catcheside P."/>
            <person name="Chovatia M."/>
            <person name="Cooper J."/>
            <person name="Damon W."/>
            <person name="Desjardin D."/>
            <person name="Finy P."/>
            <person name="Geml J."/>
            <person name="Haridas S."/>
            <person name="Hughes K."/>
            <person name="Justo A."/>
            <person name="Karasinski D."/>
            <person name="Kautmanova I."/>
            <person name="Kiss B."/>
            <person name="Kocsube S."/>
            <person name="Kotiranta H."/>
            <person name="LaButti K.M."/>
            <person name="Lechner B.E."/>
            <person name="Liimatainen K."/>
            <person name="Lipzen A."/>
            <person name="Lukacs Z."/>
            <person name="Mihaltcheva S."/>
            <person name="Morgado L.N."/>
            <person name="Niskanen T."/>
            <person name="Noordeloos M.E."/>
            <person name="Ohm R.A."/>
            <person name="Ortiz-Santana B."/>
            <person name="Ovrebo C."/>
            <person name="Racz N."/>
            <person name="Riley R."/>
            <person name="Savchenko A."/>
            <person name="Shiryaev A."/>
            <person name="Soop K."/>
            <person name="Spirin V."/>
            <person name="Szebenyi C."/>
            <person name="Tomsovsky M."/>
            <person name="Tulloss R.E."/>
            <person name="Uehling J."/>
            <person name="Grigoriev I.V."/>
            <person name="Vagvolgyi C."/>
            <person name="Papp T."/>
            <person name="Martin F.M."/>
            <person name="Miettinen O."/>
            <person name="Hibbett D.S."/>
            <person name="Nagy L.G."/>
        </authorList>
    </citation>
    <scope>NUCLEOTIDE SEQUENCE [LARGE SCALE GENOMIC DNA]</scope>
    <source>
        <strain evidence="3 4">CBS 121175</strain>
    </source>
</reference>
<evidence type="ECO:0000256" key="1">
    <source>
        <dbReference type="ARBA" id="ARBA00022729"/>
    </source>
</evidence>
<name>A0A5C3KEP8_COPMA</name>
<dbReference type="PANTHER" id="PTHR31836">
    <property type="match status" value="1"/>
</dbReference>
<dbReference type="InterPro" id="IPR036908">
    <property type="entry name" value="RlpA-like_sf"/>
</dbReference>
<dbReference type="InterPro" id="IPR051477">
    <property type="entry name" value="Expansin_CellWall"/>
</dbReference>